<dbReference type="SUPFAM" id="SSF52540">
    <property type="entry name" value="P-loop containing nucleoside triphosphate hydrolases"/>
    <property type="match status" value="1"/>
</dbReference>
<keyword evidence="6" id="KW-1185">Reference proteome</keyword>
<sequence length="190" mass="21788">MNSENAFKVAIVGDAGVGKSSYIKKHFAPEFDWQYLQTEGYEVTRWSQTMTTCHVEIDLWDVSGSRSKLSERQKWLAGSDAAIIMVDLAQPTSFENVIRWHEELLLANPSGLPVVVCTWKPLQKGKLLNVDPETLLWLGETENVQFYDIAADISRFDQPILYIIRKLLNDPSAEFWFPYTVSDEDIEMHD</sequence>
<comment type="caution">
    <text evidence="5">The sequence shown here is derived from an EMBL/GenBank/DDBJ whole genome shotgun (WGS) entry which is preliminary data.</text>
</comment>
<dbReference type="Pfam" id="PF00071">
    <property type="entry name" value="Ras"/>
    <property type="match status" value="1"/>
</dbReference>
<evidence type="ECO:0000256" key="3">
    <source>
        <dbReference type="ARBA" id="ARBA00022927"/>
    </source>
</evidence>
<dbReference type="GO" id="GO:0005737">
    <property type="term" value="C:cytoplasm"/>
    <property type="evidence" value="ECO:0007669"/>
    <property type="project" value="TreeGrafter"/>
</dbReference>
<keyword evidence="4" id="KW-0342">GTP-binding</keyword>
<dbReference type="InterPro" id="IPR002041">
    <property type="entry name" value="Ran_GTPase"/>
</dbReference>
<dbReference type="EMBL" id="JAPQKI010000005">
    <property type="protein sequence ID" value="KAJ5099057.1"/>
    <property type="molecule type" value="Genomic_DNA"/>
</dbReference>
<dbReference type="SMART" id="SM00175">
    <property type="entry name" value="RAB"/>
    <property type="match status" value="1"/>
</dbReference>
<name>A0A9W9FF65_9EURO</name>
<evidence type="ECO:0000256" key="2">
    <source>
        <dbReference type="ARBA" id="ARBA00022741"/>
    </source>
</evidence>
<gene>
    <name evidence="5" type="ORF">N7532_006058</name>
</gene>
<reference evidence="5" key="1">
    <citation type="submission" date="2022-11" db="EMBL/GenBank/DDBJ databases">
        <authorList>
            <person name="Petersen C."/>
        </authorList>
    </citation>
    <scope>NUCLEOTIDE SEQUENCE</scope>
    <source>
        <strain evidence="5">IBT 30761</strain>
    </source>
</reference>
<evidence type="ECO:0000313" key="6">
    <source>
        <dbReference type="Proteomes" id="UP001149074"/>
    </source>
</evidence>
<dbReference type="AlphaFoldDB" id="A0A9W9FF65"/>
<evidence type="ECO:0000313" key="5">
    <source>
        <dbReference type="EMBL" id="KAJ5099057.1"/>
    </source>
</evidence>
<dbReference type="OrthoDB" id="48625at2759"/>
<keyword evidence="1" id="KW-0813">Transport</keyword>
<dbReference type="PANTHER" id="PTHR24071">
    <property type="entry name" value="RAN GTPASE"/>
    <property type="match status" value="1"/>
</dbReference>
<dbReference type="GO" id="GO:0006606">
    <property type="term" value="P:protein import into nucleus"/>
    <property type="evidence" value="ECO:0007669"/>
    <property type="project" value="TreeGrafter"/>
</dbReference>
<protein>
    <submittedName>
        <fullName evidence="5">Uncharacterized protein</fullName>
    </submittedName>
</protein>
<dbReference type="PANTHER" id="PTHR24071:SF0">
    <property type="entry name" value="GTP-BINDING NUCLEAR PROTEIN RAN"/>
    <property type="match status" value="1"/>
</dbReference>
<accession>A0A9W9FF65</accession>
<dbReference type="PROSITE" id="PS51419">
    <property type="entry name" value="RAB"/>
    <property type="match status" value="1"/>
</dbReference>
<proteinExistence type="predicted"/>
<dbReference type="GeneID" id="81357531"/>
<dbReference type="GO" id="GO:0005525">
    <property type="term" value="F:GTP binding"/>
    <property type="evidence" value="ECO:0007669"/>
    <property type="project" value="UniProtKB-KW"/>
</dbReference>
<dbReference type="RefSeq" id="XP_056474711.1">
    <property type="nucleotide sequence ID" value="XM_056618552.1"/>
</dbReference>
<dbReference type="PRINTS" id="PR00449">
    <property type="entry name" value="RASTRNSFRMNG"/>
</dbReference>
<keyword evidence="2" id="KW-0547">Nucleotide-binding</keyword>
<organism evidence="5 6">
    <name type="scientific">Penicillium argentinense</name>
    <dbReference type="NCBI Taxonomy" id="1131581"/>
    <lineage>
        <taxon>Eukaryota</taxon>
        <taxon>Fungi</taxon>
        <taxon>Dikarya</taxon>
        <taxon>Ascomycota</taxon>
        <taxon>Pezizomycotina</taxon>
        <taxon>Eurotiomycetes</taxon>
        <taxon>Eurotiomycetidae</taxon>
        <taxon>Eurotiales</taxon>
        <taxon>Aspergillaceae</taxon>
        <taxon>Penicillium</taxon>
    </lineage>
</organism>
<evidence type="ECO:0000256" key="1">
    <source>
        <dbReference type="ARBA" id="ARBA00022448"/>
    </source>
</evidence>
<dbReference type="SMART" id="SM00176">
    <property type="entry name" value="RAN"/>
    <property type="match status" value="1"/>
</dbReference>
<dbReference type="Proteomes" id="UP001149074">
    <property type="component" value="Unassembled WGS sequence"/>
</dbReference>
<dbReference type="GO" id="GO:0003924">
    <property type="term" value="F:GTPase activity"/>
    <property type="evidence" value="ECO:0007669"/>
    <property type="project" value="InterPro"/>
</dbReference>
<dbReference type="Gene3D" id="3.40.50.300">
    <property type="entry name" value="P-loop containing nucleotide triphosphate hydrolases"/>
    <property type="match status" value="1"/>
</dbReference>
<dbReference type="GO" id="GO:0005634">
    <property type="term" value="C:nucleus"/>
    <property type="evidence" value="ECO:0007669"/>
    <property type="project" value="TreeGrafter"/>
</dbReference>
<dbReference type="InterPro" id="IPR001806">
    <property type="entry name" value="Small_GTPase"/>
</dbReference>
<dbReference type="GO" id="GO:0000054">
    <property type="term" value="P:ribosomal subunit export from nucleus"/>
    <property type="evidence" value="ECO:0007669"/>
    <property type="project" value="TreeGrafter"/>
</dbReference>
<keyword evidence="3" id="KW-0653">Protein transport</keyword>
<reference evidence="5" key="2">
    <citation type="journal article" date="2023" name="IMA Fungus">
        <title>Comparative genomic study of the Penicillium genus elucidates a diverse pangenome and 15 lateral gene transfer events.</title>
        <authorList>
            <person name="Petersen C."/>
            <person name="Sorensen T."/>
            <person name="Nielsen M.R."/>
            <person name="Sondergaard T.E."/>
            <person name="Sorensen J.L."/>
            <person name="Fitzpatrick D.A."/>
            <person name="Frisvad J.C."/>
            <person name="Nielsen K.L."/>
        </authorList>
    </citation>
    <scope>NUCLEOTIDE SEQUENCE</scope>
    <source>
        <strain evidence="5">IBT 30761</strain>
    </source>
</reference>
<evidence type="ECO:0000256" key="4">
    <source>
        <dbReference type="ARBA" id="ARBA00023134"/>
    </source>
</evidence>
<dbReference type="InterPro" id="IPR027417">
    <property type="entry name" value="P-loop_NTPase"/>
</dbReference>